<accession>B4GP17</accession>
<dbReference type="OrthoDB" id="7883234at2759"/>
<keyword evidence="7" id="KW-1015">Disulfide bond</keyword>
<dbReference type="Proteomes" id="UP000008744">
    <property type="component" value="Unassembled WGS sequence"/>
</dbReference>
<dbReference type="SUPFAM" id="SSF50494">
    <property type="entry name" value="Trypsin-like serine proteases"/>
    <property type="match status" value="1"/>
</dbReference>
<organism evidence="11">
    <name type="scientific">Drosophila persimilis</name>
    <name type="common">Fruit fly</name>
    <dbReference type="NCBI Taxonomy" id="7234"/>
    <lineage>
        <taxon>Eukaryota</taxon>
        <taxon>Metazoa</taxon>
        <taxon>Ecdysozoa</taxon>
        <taxon>Arthropoda</taxon>
        <taxon>Hexapoda</taxon>
        <taxon>Insecta</taxon>
        <taxon>Pterygota</taxon>
        <taxon>Neoptera</taxon>
        <taxon>Endopterygota</taxon>
        <taxon>Diptera</taxon>
        <taxon>Brachycera</taxon>
        <taxon>Muscomorpha</taxon>
        <taxon>Ephydroidea</taxon>
        <taxon>Drosophilidae</taxon>
        <taxon>Drosophila</taxon>
        <taxon>Sophophora</taxon>
    </lineage>
</organism>
<dbReference type="InterPro" id="IPR001254">
    <property type="entry name" value="Trypsin_dom"/>
</dbReference>
<comment type="similarity">
    <text evidence="1">Belongs to the peptidase S1 family.</text>
</comment>
<gene>
    <name evidence="10" type="primary">Dper\GL13689</name>
    <name evidence="10" type="ORF">Dper_GL13689</name>
</gene>
<dbReference type="eggNOG" id="ENOG502TARG">
    <property type="taxonomic scope" value="Eukaryota"/>
</dbReference>
<dbReference type="Gene3D" id="2.40.10.10">
    <property type="entry name" value="Trypsin-like serine proteases"/>
    <property type="match status" value="2"/>
</dbReference>
<name>B4GP17_DROPE</name>
<evidence type="ECO:0000259" key="9">
    <source>
        <dbReference type="PROSITE" id="PS50240"/>
    </source>
</evidence>
<dbReference type="PRINTS" id="PR00722">
    <property type="entry name" value="CHYMOTRYPSIN"/>
</dbReference>
<dbReference type="PhylomeDB" id="B4GP17"/>
<evidence type="ECO:0000256" key="7">
    <source>
        <dbReference type="ARBA" id="ARBA00023157"/>
    </source>
</evidence>
<reference evidence="10 11" key="1">
    <citation type="journal article" date="2007" name="Nature">
        <title>Evolution of genes and genomes on the Drosophila phylogeny.</title>
        <authorList>
            <consortium name="Drosophila 12 Genomes Consortium"/>
            <person name="Clark A.G."/>
            <person name="Eisen M.B."/>
            <person name="Smith D.R."/>
            <person name="Bergman C.M."/>
            <person name="Oliver B."/>
            <person name="Markow T.A."/>
            <person name="Kaufman T.C."/>
            <person name="Kellis M."/>
            <person name="Gelbart W."/>
            <person name="Iyer V.N."/>
            <person name="Pollard D.A."/>
            <person name="Sackton T.B."/>
            <person name="Larracuente A.M."/>
            <person name="Singh N.D."/>
            <person name="Abad J.P."/>
            <person name="Abt D.N."/>
            <person name="Adryan B."/>
            <person name="Aguade M."/>
            <person name="Akashi H."/>
            <person name="Anderson W.W."/>
            <person name="Aquadro C.F."/>
            <person name="Ardell D.H."/>
            <person name="Arguello R."/>
            <person name="Artieri C.G."/>
            <person name="Barbash D.A."/>
            <person name="Barker D."/>
            <person name="Barsanti P."/>
            <person name="Batterham P."/>
            <person name="Batzoglou S."/>
            <person name="Begun D."/>
            <person name="Bhutkar A."/>
            <person name="Blanco E."/>
            <person name="Bosak S.A."/>
            <person name="Bradley R.K."/>
            <person name="Brand A.D."/>
            <person name="Brent M.R."/>
            <person name="Brooks A.N."/>
            <person name="Brown R.H."/>
            <person name="Butlin R.K."/>
            <person name="Caggese C."/>
            <person name="Calvi B.R."/>
            <person name="Bernardo de Carvalho A."/>
            <person name="Caspi A."/>
            <person name="Castrezana S."/>
            <person name="Celniker S.E."/>
            <person name="Chang J.L."/>
            <person name="Chapple C."/>
            <person name="Chatterji S."/>
            <person name="Chinwalla A."/>
            <person name="Civetta A."/>
            <person name="Clifton S.W."/>
            <person name="Comeron J.M."/>
            <person name="Costello J.C."/>
            <person name="Coyne J.A."/>
            <person name="Daub J."/>
            <person name="David R.G."/>
            <person name="Delcher A.L."/>
            <person name="Delehaunty K."/>
            <person name="Do C.B."/>
            <person name="Ebling H."/>
            <person name="Edwards K."/>
            <person name="Eickbush T."/>
            <person name="Evans J.D."/>
            <person name="Filipski A."/>
            <person name="Findeiss S."/>
            <person name="Freyhult E."/>
            <person name="Fulton L."/>
            <person name="Fulton R."/>
            <person name="Garcia A.C."/>
            <person name="Gardiner A."/>
            <person name="Garfield D.A."/>
            <person name="Garvin B.E."/>
            <person name="Gibson G."/>
            <person name="Gilbert D."/>
            <person name="Gnerre S."/>
            <person name="Godfrey J."/>
            <person name="Good R."/>
            <person name="Gotea V."/>
            <person name="Gravely B."/>
            <person name="Greenberg A.J."/>
            <person name="Griffiths-Jones S."/>
            <person name="Gross S."/>
            <person name="Guigo R."/>
            <person name="Gustafson E.A."/>
            <person name="Haerty W."/>
            <person name="Hahn M.W."/>
            <person name="Halligan D.L."/>
            <person name="Halpern A.L."/>
            <person name="Halter G.M."/>
            <person name="Han M.V."/>
            <person name="Heger A."/>
            <person name="Hillier L."/>
            <person name="Hinrichs A.S."/>
            <person name="Holmes I."/>
            <person name="Hoskins R.A."/>
            <person name="Hubisz M.J."/>
            <person name="Hultmark D."/>
            <person name="Huntley M.A."/>
            <person name="Jaffe D.B."/>
            <person name="Jagadeeshan S."/>
            <person name="Jeck W.R."/>
            <person name="Johnson J."/>
            <person name="Jones C.D."/>
            <person name="Jordan W.C."/>
            <person name="Karpen G.H."/>
            <person name="Kataoka E."/>
            <person name="Keightley P.D."/>
            <person name="Kheradpour P."/>
            <person name="Kirkness E.F."/>
            <person name="Koerich L.B."/>
            <person name="Kristiansen K."/>
            <person name="Kudrna D."/>
            <person name="Kulathinal R.J."/>
            <person name="Kumar S."/>
            <person name="Kwok R."/>
            <person name="Lander E."/>
            <person name="Langley C.H."/>
            <person name="Lapoint R."/>
            <person name="Lazzaro B.P."/>
            <person name="Lee S.J."/>
            <person name="Levesque L."/>
            <person name="Li R."/>
            <person name="Lin C.F."/>
            <person name="Lin M.F."/>
            <person name="Lindblad-Toh K."/>
            <person name="Llopart A."/>
            <person name="Long M."/>
            <person name="Low L."/>
            <person name="Lozovsky E."/>
            <person name="Lu J."/>
            <person name="Luo M."/>
            <person name="Machado C.A."/>
            <person name="Makalowski W."/>
            <person name="Marzo M."/>
            <person name="Matsuda M."/>
            <person name="Matzkin L."/>
            <person name="McAllister B."/>
            <person name="McBride C.S."/>
            <person name="McKernan B."/>
            <person name="McKernan K."/>
            <person name="Mendez-Lago M."/>
            <person name="Minx P."/>
            <person name="Mollenhauer M.U."/>
            <person name="Montooth K."/>
            <person name="Mount S.M."/>
            <person name="Mu X."/>
            <person name="Myers E."/>
            <person name="Negre B."/>
            <person name="Newfeld S."/>
            <person name="Nielsen R."/>
            <person name="Noor M.A."/>
            <person name="O'Grady P."/>
            <person name="Pachter L."/>
            <person name="Papaceit M."/>
            <person name="Parisi M.J."/>
            <person name="Parisi M."/>
            <person name="Parts L."/>
            <person name="Pedersen J.S."/>
            <person name="Pesole G."/>
            <person name="Phillippy A.M."/>
            <person name="Ponting C.P."/>
            <person name="Pop M."/>
            <person name="Porcelli D."/>
            <person name="Powell J.R."/>
            <person name="Prohaska S."/>
            <person name="Pruitt K."/>
            <person name="Puig M."/>
            <person name="Quesneville H."/>
            <person name="Ram K.R."/>
            <person name="Rand D."/>
            <person name="Rasmussen M.D."/>
            <person name="Reed L.K."/>
            <person name="Reenan R."/>
            <person name="Reily A."/>
            <person name="Remington K.A."/>
            <person name="Rieger T.T."/>
            <person name="Ritchie M.G."/>
            <person name="Robin C."/>
            <person name="Rogers Y.H."/>
            <person name="Rohde C."/>
            <person name="Rozas J."/>
            <person name="Rubenfield M.J."/>
            <person name="Ruiz A."/>
            <person name="Russo S."/>
            <person name="Salzberg S.L."/>
            <person name="Sanchez-Gracia A."/>
            <person name="Saranga D.J."/>
            <person name="Sato H."/>
            <person name="Schaeffer S.W."/>
            <person name="Schatz M.C."/>
            <person name="Schlenke T."/>
            <person name="Schwartz R."/>
            <person name="Segarra C."/>
            <person name="Singh R.S."/>
            <person name="Sirot L."/>
            <person name="Sirota M."/>
            <person name="Sisneros N.B."/>
            <person name="Smith C.D."/>
            <person name="Smith T.F."/>
            <person name="Spieth J."/>
            <person name="Stage D.E."/>
            <person name="Stark A."/>
            <person name="Stephan W."/>
            <person name="Strausberg R.L."/>
            <person name="Strempel S."/>
            <person name="Sturgill D."/>
            <person name="Sutton G."/>
            <person name="Sutton G.G."/>
            <person name="Tao W."/>
            <person name="Teichmann S."/>
            <person name="Tobari Y.N."/>
            <person name="Tomimura Y."/>
            <person name="Tsolas J.M."/>
            <person name="Valente V.L."/>
            <person name="Venter E."/>
            <person name="Venter J.C."/>
            <person name="Vicario S."/>
            <person name="Vieira F.G."/>
            <person name="Vilella A.J."/>
            <person name="Villasante A."/>
            <person name="Walenz B."/>
            <person name="Wang J."/>
            <person name="Wasserman M."/>
            <person name="Watts T."/>
            <person name="Wilson D."/>
            <person name="Wilson R.K."/>
            <person name="Wing R.A."/>
            <person name="Wolfner M.F."/>
            <person name="Wong A."/>
            <person name="Wong G.K."/>
            <person name="Wu C.I."/>
            <person name="Wu G."/>
            <person name="Yamamoto D."/>
            <person name="Yang H.P."/>
            <person name="Yang S.P."/>
            <person name="Yorke J.A."/>
            <person name="Yoshida K."/>
            <person name="Zdobnov E."/>
            <person name="Zhang P."/>
            <person name="Zhang Y."/>
            <person name="Zimin A.V."/>
            <person name="Baldwin J."/>
            <person name="Abdouelleil A."/>
            <person name="Abdulkadir J."/>
            <person name="Abebe A."/>
            <person name="Abera B."/>
            <person name="Abreu J."/>
            <person name="Acer S.C."/>
            <person name="Aftuck L."/>
            <person name="Alexander A."/>
            <person name="An P."/>
            <person name="Anderson E."/>
            <person name="Anderson S."/>
            <person name="Arachi H."/>
            <person name="Azer M."/>
            <person name="Bachantsang P."/>
            <person name="Barry A."/>
            <person name="Bayul T."/>
            <person name="Berlin A."/>
            <person name="Bessette D."/>
            <person name="Bloom T."/>
            <person name="Blye J."/>
            <person name="Boguslavskiy L."/>
            <person name="Bonnet C."/>
            <person name="Boukhgalter B."/>
            <person name="Bourzgui I."/>
            <person name="Brown A."/>
            <person name="Cahill P."/>
            <person name="Channer S."/>
            <person name="Cheshatsang Y."/>
            <person name="Chuda L."/>
            <person name="Citroen M."/>
            <person name="Collymore A."/>
            <person name="Cooke P."/>
            <person name="Costello M."/>
            <person name="D'Aco K."/>
            <person name="Daza R."/>
            <person name="De Haan G."/>
            <person name="DeGray S."/>
            <person name="DeMaso C."/>
            <person name="Dhargay N."/>
            <person name="Dooley K."/>
            <person name="Dooley E."/>
            <person name="Doricent M."/>
            <person name="Dorje P."/>
            <person name="Dorjee K."/>
            <person name="Dupes A."/>
            <person name="Elong R."/>
            <person name="Falk J."/>
            <person name="Farina A."/>
            <person name="Faro S."/>
            <person name="Ferguson D."/>
            <person name="Fisher S."/>
            <person name="Foley C.D."/>
            <person name="Franke A."/>
            <person name="Friedrich D."/>
            <person name="Gadbois L."/>
            <person name="Gearin G."/>
            <person name="Gearin C.R."/>
            <person name="Giannoukos G."/>
            <person name="Goode T."/>
            <person name="Graham J."/>
            <person name="Grandbois E."/>
            <person name="Grewal S."/>
            <person name="Gyaltsen K."/>
            <person name="Hafez N."/>
            <person name="Hagos B."/>
            <person name="Hall J."/>
            <person name="Henson C."/>
            <person name="Hollinger A."/>
            <person name="Honan T."/>
            <person name="Huard M.D."/>
            <person name="Hughes L."/>
            <person name="Hurhula B."/>
            <person name="Husby M.E."/>
            <person name="Kamat A."/>
            <person name="Kanga B."/>
            <person name="Kashin S."/>
            <person name="Khazanovich D."/>
            <person name="Kisner P."/>
            <person name="Lance K."/>
            <person name="Lara M."/>
            <person name="Lee W."/>
            <person name="Lennon N."/>
            <person name="Letendre F."/>
            <person name="LeVine R."/>
            <person name="Lipovsky A."/>
            <person name="Liu X."/>
            <person name="Liu J."/>
            <person name="Liu S."/>
            <person name="Lokyitsang T."/>
            <person name="Lokyitsang Y."/>
            <person name="Lubonja R."/>
            <person name="Lui A."/>
            <person name="MacDonald P."/>
            <person name="Magnisalis V."/>
            <person name="Maru K."/>
            <person name="Matthews C."/>
            <person name="McCusker W."/>
            <person name="McDonough S."/>
            <person name="Mehta T."/>
            <person name="Meldrim J."/>
            <person name="Meneus L."/>
            <person name="Mihai O."/>
            <person name="Mihalev A."/>
            <person name="Mihova T."/>
            <person name="Mittelman R."/>
            <person name="Mlenga V."/>
            <person name="Montmayeur A."/>
            <person name="Mulrain L."/>
            <person name="Navidi A."/>
            <person name="Naylor J."/>
            <person name="Negash T."/>
            <person name="Nguyen T."/>
            <person name="Nguyen N."/>
            <person name="Nicol R."/>
            <person name="Norbu C."/>
            <person name="Norbu N."/>
            <person name="Novod N."/>
            <person name="O'Neill B."/>
            <person name="Osman S."/>
            <person name="Markiewicz E."/>
            <person name="Oyono O.L."/>
            <person name="Patti C."/>
            <person name="Phunkhang P."/>
            <person name="Pierre F."/>
            <person name="Priest M."/>
            <person name="Raghuraman S."/>
            <person name="Rege F."/>
            <person name="Reyes R."/>
            <person name="Rise C."/>
            <person name="Rogov P."/>
            <person name="Ross K."/>
            <person name="Ryan E."/>
            <person name="Settipalli S."/>
            <person name="Shea T."/>
            <person name="Sherpa N."/>
            <person name="Shi L."/>
            <person name="Shih D."/>
            <person name="Sparrow T."/>
            <person name="Spaulding J."/>
            <person name="Stalker J."/>
            <person name="Stange-Thomann N."/>
            <person name="Stavropoulos S."/>
            <person name="Stone C."/>
            <person name="Strader C."/>
            <person name="Tesfaye S."/>
            <person name="Thomson T."/>
            <person name="Thoulutsang Y."/>
            <person name="Thoulutsang D."/>
            <person name="Topham K."/>
            <person name="Topping I."/>
            <person name="Tsamla T."/>
            <person name="Vassiliev H."/>
            <person name="Vo A."/>
            <person name="Wangchuk T."/>
            <person name="Wangdi T."/>
            <person name="Weiand M."/>
            <person name="Wilkinson J."/>
            <person name="Wilson A."/>
            <person name="Yadav S."/>
            <person name="Young G."/>
            <person name="Yu Q."/>
            <person name="Zembek L."/>
            <person name="Zhong D."/>
            <person name="Zimmer A."/>
            <person name="Zwirko Z."/>
            <person name="Jaffe D.B."/>
            <person name="Alvarez P."/>
            <person name="Brockman W."/>
            <person name="Butler J."/>
            <person name="Chin C."/>
            <person name="Gnerre S."/>
            <person name="Grabherr M."/>
            <person name="Kleber M."/>
            <person name="Mauceli E."/>
            <person name="MacCallum I."/>
        </authorList>
    </citation>
    <scope>NUCLEOTIDE SEQUENCE [LARGE SCALE GENOMIC DNA]</scope>
    <source>
        <strain evidence="11">MSH-3 / Tucson 14011-0111.49</strain>
    </source>
</reference>
<dbReference type="InterPro" id="IPR050430">
    <property type="entry name" value="Peptidase_S1"/>
</dbReference>
<dbReference type="STRING" id="7234.B4GP17"/>
<feature type="signal peptide" evidence="8">
    <location>
        <begin position="1"/>
        <end position="21"/>
    </location>
</feature>
<evidence type="ECO:0000256" key="4">
    <source>
        <dbReference type="ARBA" id="ARBA00022801"/>
    </source>
</evidence>
<dbReference type="GO" id="GO:0046693">
    <property type="term" value="P:sperm storage"/>
    <property type="evidence" value="ECO:0007669"/>
    <property type="project" value="EnsemblMetazoa"/>
</dbReference>
<proteinExistence type="inferred from homology"/>
<keyword evidence="5" id="KW-0720">Serine protease</keyword>
<evidence type="ECO:0000256" key="6">
    <source>
        <dbReference type="ARBA" id="ARBA00023145"/>
    </source>
</evidence>
<keyword evidence="4" id="KW-0378">Hydrolase</keyword>
<dbReference type="GO" id="GO:0045434">
    <property type="term" value="P:negative regulation of female receptivity, post-mating"/>
    <property type="evidence" value="ECO:0007669"/>
    <property type="project" value="EnsemblMetazoa"/>
</dbReference>
<dbReference type="Pfam" id="PF00089">
    <property type="entry name" value="Trypsin"/>
    <property type="match status" value="1"/>
</dbReference>
<sequence length="330" mass="37784">MWCKSIYLLLLLGLQCLQINATRLKQYKENYHRPVYYNPSHSKANHVDYNREALEARDKLDKEAVERTAEFDASVDKTYYIQIYYKGTVFCPGALISRRMIITSARCFMPPTTEPVREYKARYMYVLTGVDIGHATTTTPHAVNAFYMPGHKENGTSNDIALISLAKKLPRDTYHYIKLFRGIPKAGDRVKMAFLDPSEYEITLYDTKVVDMDRCKTTYEMMGLNEFIMEPEYYCVSNLKHNLNTACSTRPGDPLIIENQLAAINIFGENCDEVEDTDTMDIYFPIKHTIKFIQLATDALRAFTGTGPFNESVQTTTLSAIALAMQKEQL</sequence>
<dbReference type="InterPro" id="IPR043504">
    <property type="entry name" value="Peptidase_S1_PA_chymotrypsin"/>
</dbReference>
<evidence type="ECO:0000313" key="10">
    <source>
        <dbReference type="EMBL" id="EDW38900.1"/>
    </source>
</evidence>
<evidence type="ECO:0000256" key="2">
    <source>
        <dbReference type="ARBA" id="ARBA00022670"/>
    </source>
</evidence>
<dbReference type="GO" id="GO:0006508">
    <property type="term" value="P:proteolysis"/>
    <property type="evidence" value="ECO:0007669"/>
    <property type="project" value="UniProtKB-KW"/>
</dbReference>
<evidence type="ECO:0000256" key="8">
    <source>
        <dbReference type="SAM" id="SignalP"/>
    </source>
</evidence>
<evidence type="ECO:0000256" key="3">
    <source>
        <dbReference type="ARBA" id="ARBA00022729"/>
    </source>
</evidence>
<protein>
    <submittedName>
        <fullName evidence="10">GL13689</fullName>
    </submittedName>
</protein>
<dbReference type="InterPro" id="IPR009003">
    <property type="entry name" value="Peptidase_S1_PA"/>
</dbReference>
<dbReference type="HOGENOM" id="CLU_829694_0_0_1"/>
<evidence type="ECO:0000256" key="1">
    <source>
        <dbReference type="ARBA" id="ARBA00007664"/>
    </source>
</evidence>
<evidence type="ECO:0000313" key="11">
    <source>
        <dbReference type="Proteomes" id="UP000008744"/>
    </source>
</evidence>
<keyword evidence="2" id="KW-0645">Protease</keyword>
<dbReference type="KEGG" id="dpe:6594774"/>
<dbReference type="PROSITE" id="PS50240">
    <property type="entry name" value="TRYPSIN_DOM"/>
    <property type="match status" value="1"/>
</dbReference>
<keyword evidence="6" id="KW-0865">Zymogen</keyword>
<dbReference type="EMBL" id="CH479186">
    <property type="protein sequence ID" value="EDW38900.1"/>
    <property type="molecule type" value="Genomic_DNA"/>
</dbReference>
<dbReference type="AlphaFoldDB" id="B4GP17"/>
<dbReference type="PANTHER" id="PTHR24276">
    <property type="entry name" value="POLYSERASE-RELATED"/>
    <property type="match status" value="1"/>
</dbReference>
<keyword evidence="11" id="KW-1185">Reference proteome</keyword>
<dbReference type="PANTHER" id="PTHR24276:SF94">
    <property type="entry name" value="AT20289P-RELATED"/>
    <property type="match status" value="1"/>
</dbReference>
<feature type="chain" id="PRO_5002804109" evidence="8">
    <location>
        <begin position="22"/>
        <end position="330"/>
    </location>
</feature>
<keyword evidence="3 8" id="KW-0732">Signal</keyword>
<dbReference type="OMA" id="YYNRAHR"/>
<dbReference type="InterPro" id="IPR001314">
    <property type="entry name" value="Peptidase_S1A"/>
</dbReference>
<evidence type="ECO:0000256" key="5">
    <source>
        <dbReference type="ARBA" id="ARBA00022825"/>
    </source>
</evidence>
<feature type="domain" description="Peptidase S1" evidence="9">
    <location>
        <begin position="79"/>
        <end position="298"/>
    </location>
</feature>
<dbReference type="GO" id="GO:0004252">
    <property type="term" value="F:serine-type endopeptidase activity"/>
    <property type="evidence" value="ECO:0007669"/>
    <property type="project" value="InterPro"/>
</dbReference>